<reference evidence="12" key="1">
    <citation type="submission" date="2023-07" db="EMBL/GenBank/DDBJ databases">
        <authorList>
            <person name="Ivanov I."/>
            <person name="Teneva D."/>
            <person name="Stoikov I."/>
        </authorList>
    </citation>
    <scope>NUCLEOTIDE SEQUENCE</scope>
    <source>
        <strain evidence="12">4475</strain>
    </source>
</reference>
<evidence type="ECO:0000256" key="4">
    <source>
        <dbReference type="ARBA" id="ARBA00023002"/>
    </source>
</evidence>
<evidence type="ECO:0000256" key="9">
    <source>
        <dbReference type="PIRSR" id="PIRSR500134-2"/>
    </source>
</evidence>
<evidence type="ECO:0000259" key="11">
    <source>
        <dbReference type="SMART" id="SM00984"/>
    </source>
</evidence>
<evidence type="ECO:0000313" key="13">
    <source>
        <dbReference type="Proteomes" id="UP001189619"/>
    </source>
</evidence>
<dbReference type="Pfam" id="PF00984">
    <property type="entry name" value="UDPG_MGDP_dh"/>
    <property type="match status" value="1"/>
</dbReference>
<dbReference type="PIRSF" id="PIRSF500134">
    <property type="entry name" value="UDPglc_DH_bac"/>
    <property type="match status" value="1"/>
</dbReference>
<gene>
    <name evidence="12" type="ORF">BSPP4475_10700</name>
</gene>
<dbReference type="Gene3D" id="1.20.5.100">
    <property type="entry name" value="Cytochrome c1, transmembrane anchor, C-terminal"/>
    <property type="match status" value="1"/>
</dbReference>
<feature type="binding site" evidence="10">
    <location>
        <position position="35"/>
    </location>
    <ligand>
        <name>NAD(+)</name>
        <dbReference type="ChEBI" id="CHEBI:57540"/>
    </ligand>
</feature>
<dbReference type="InterPro" id="IPR001732">
    <property type="entry name" value="UDP-Glc/GDP-Man_DH_N"/>
</dbReference>
<dbReference type="InterPro" id="IPR008927">
    <property type="entry name" value="6-PGluconate_DH-like_C_sf"/>
</dbReference>
<feature type="binding site" evidence="10">
    <location>
        <position position="124"/>
    </location>
    <ligand>
        <name>NAD(+)</name>
        <dbReference type="ChEBI" id="CHEBI:57540"/>
    </ligand>
</feature>
<dbReference type="Proteomes" id="UP001189619">
    <property type="component" value="Chromosome"/>
</dbReference>
<proteinExistence type="inferred from homology"/>
<evidence type="ECO:0000256" key="1">
    <source>
        <dbReference type="ARBA" id="ARBA00004701"/>
    </source>
</evidence>
<keyword evidence="13" id="KW-1185">Reference proteome</keyword>
<protein>
    <recommendedName>
        <fullName evidence="3 7">UDP-glucose 6-dehydrogenase</fullName>
        <ecNumber evidence="3 7">1.1.1.22</ecNumber>
    </recommendedName>
</protein>
<name>A0AA48M7P5_9BACL</name>
<dbReference type="InterPro" id="IPR014027">
    <property type="entry name" value="UDP-Glc/GDP-Man_DH_C"/>
</dbReference>
<dbReference type="InterPro" id="IPR014026">
    <property type="entry name" value="UDP-Glc/GDP-Man_DH_dimer"/>
</dbReference>
<sequence>MEVAVVGTGYVGLTTAVSFALHGHRVTGVDVDAAKINRLKQKICPIYEPGLEEALARAIDSGALRFAASLKEGARDADVLFICVGTPEAADGSADLSYLFAAVDDIRALQADVPKQRTVVIKSTVPVGTADRVAALLAACGGIHVASNPEFLREGSALQDALSPSRIVIGADADEAFAVLKRLYEGVKAPRVFTTRADAELIKYASNAFLATKISFMNELARLCAVLGTDVQTVARGMGLDSRIGPEFLQAGLGFGGSCFPKDTIALLQLAKQHGVSLSILEKVRDLNATQPDWFIARLRDRLGTLHGKRIAVLGLAFKPNTDDIREAPSLKVLNVLLREGAAVSAYDPVASPAVARLFPQVTYASDPYAALQAADAAVLVTEWKQCVDLDWQQVKAVMNAPVLFDGRNAWPADALSKAGFVYVGVGRS</sequence>
<comment type="catalytic activity">
    <reaction evidence="6 7">
        <text>UDP-alpha-D-glucose + 2 NAD(+) + H2O = UDP-alpha-D-glucuronate + 2 NADH + 3 H(+)</text>
        <dbReference type="Rhea" id="RHEA:23596"/>
        <dbReference type="ChEBI" id="CHEBI:15377"/>
        <dbReference type="ChEBI" id="CHEBI:15378"/>
        <dbReference type="ChEBI" id="CHEBI:57540"/>
        <dbReference type="ChEBI" id="CHEBI:57945"/>
        <dbReference type="ChEBI" id="CHEBI:58052"/>
        <dbReference type="ChEBI" id="CHEBI:58885"/>
        <dbReference type="EC" id="1.1.1.22"/>
    </reaction>
</comment>
<dbReference type="GO" id="GO:0003979">
    <property type="term" value="F:UDP-glucose 6-dehydrogenase activity"/>
    <property type="evidence" value="ECO:0007669"/>
    <property type="project" value="UniProtKB-EC"/>
</dbReference>
<feature type="binding site" evidence="9">
    <location>
        <begin position="248"/>
        <end position="252"/>
    </location>
    <ligand>
        <name>substrate</name>
    </ligand>
</feature>
<dbReference type="KEGG" id="bayd:BSPP4475_10700"/>
<feature type="binding site" evidence="10">
    <location>
        <position position="86"/>
    </location>
    <ligand>
        <name>NAD(+)</name>
        <dbReference type="ChEBI" id="CHEBI:57540"/>
    </ligand>
</feature>
<keyword evidence="4 7" id="KW-0560">Oxidoreductase</keyword>
<evidence type="ECO:0000256" key="8">
    <source>
        <dbReference type="PIRSR" id="PIRSR500134-1"/>
    </source>
</evidence>
<dbReference type="PANTHER" id="PTHR43750">
    <property type="entry name" value="UDP-GLUCOSE 6-DEHYDROGENASE TUAD"/>
    <property type="match status" value="1"/>
</dbReference>
<feature type="active site" description="Nucleophile" evidence="8">
    <location>
        <position position="259"/>
    </location>
</feature>
<feature type="binding site" evidence="9">
    <location>
        <position position="319"/>
    </location>
    <ligand>
        <name>substrate</name>
    </ligand>
</feature>
<evidence type="ECO:0000313" key="12">
    <source>
        <dbReference type="EMBL" id="CAJ1002785.1"/>
    </source>
</evidence>
<organism evidence="12 13">
    <name type="scientific">Brevibacillus aydinogluensis</name>
    <dbReference type="NCBI Taxonomy" id="927786"/>
    <lineage>
        <taxon>Bacteria</taxon>
        <taxon>Bacillati</taxon>
        <taxon>Bacillota</taxon>
        <taxon>Bacilli</taxon>
        <taxon>Bacillales</taxon>
        <taxon>Paenibacillaceae</taxon>
        <taxon>Brevibacillus</taxon>
    </lineage>
</organism>
<dbReference type="SUPFAM" id="SSF52413">
    <property type="entry name" value="UDP-glucose/GDP-mannose dehydrogenase C-terminal domain"/>
    <property type="match status" value="1"/>
</dbReference>
<dbReference type="PIRSF" id="PIRSF000124">
    <property type="entry name" value="UDPglc_GDPman_dh"/>
    <property type="match status" value="1"/>
</dbReference>
<keyword evidence="5 7" id="KW-0520">NAD</keyword>
<accession>A0AA48M7P5</accession>
<dbReference type="Pfam" id="PF03721">
    <property type="entry name" value="UDPG_MGDP_dh_N"/>
    <property type="match status" value="1"/>
</dbReference>
<dbReference type="EC" id="1.1.1.22" evidence="3 7"/>
<feature type="binding site" evidence="10">
    <location>
        <position position="154"/>
    </location>
    <ligand>
        <name>NAD(+)</name>
        <dbReference type="ChEBI" id="CHEBI:57540"/>
    </ligand>
</feature>
<feature type="binding site" evidence="10">
    <location>
        <position position="326"/>
    </location>
    <ligand>
        <name>NAD(+)</name>
        <dbReference type="ChEBI" id="CHEBI:57540"/>
    </ligand>
</feature>
<dbReference type="SUPFAM" id="SSF48179">
    <property type="entry name" value="6-phosphogluconate dehydrogenase C-terminal domain-like"/>
    <property type="match status" value="1"/>
</dbReference>
<dbReference type="InterPro" id="IPR017476">
    <property type="entry name" value="UDP-Glc/GDP-Man"/>
</dbReference>
<dbReference type="GO" id="GO:0051287">
    <property type="term" value="F:NAD binding"/>
    <property type="evidence" value="ECO:0007669"/>
    <property type="project" value="InterPro"/>
</dbReference>
<feature type="domain" description="UDP-glucose/GDP-mannose dehydrogenase C-terminal" evidence="11">
    <location>
        <begin position="312"/>
        <end position="413"/>
    </location>
</feature>
<evidence type="ECO:0000256" key="6">
    <source>
        <dbReference type="ARBA" id="ARBA00047473"/>
    </source>
</evidence>
<comment type="pathway">
    <text evidence="1">Nucleotide-sugar biosynthesis; UDP-alpha-D-glucuronate biosynthesis; UDP-alpha-D-glucuronate from UDP-alpha-D-glucose: step 1/1.</text>
</comment>
<dbReference type="GO" id="GO:0000271">
    <property type="term" value="P:polysaccharide biosynthetic process"/>
    <property type="evidence" value="ECO:0007669"/>
    <property type="project" value="InterPro"/>
</dbReference>
<evidence type="ECO:0000256" key="5">
    <source>
        <dbReference type="ARBA" id="ARBA00023027"/>
    </source>
</evidence>
<dbReference type="InterPro" id="IPR036220">
    <property type="entry name" value="UDP-Glc/GDP-Man_DH_C_sf"/>
</dbReference>
<dbReference type="RefSeq" id="WP_171564926.1">
    <property type="nucleotide sequence ID" value="NZ_JAUSVZ010000004.1"/>
</dbReference>
<evidence type="ECO:0000256" key="2">
    <source>
        <dbReference type="ARBA" id="ARBA00006601"/>
    </source>
</evidence>
<evidence type="ECO:0000256" key="10">
    <source>
        <dbReference type="PIRSR" id="PIRSR500134-3"/>
    </source>
</evidence>
<dbReference type="InterPro" id="IPR036291">
    <property type="entry name" value="NAD(P)-bd_dom_sf"/>
</dbReference>
<dbReference type="EMBL" id="OY569118">
    <property type="protein sequence ID" value="CAJ1002785.1"/>
    <property type="molecule type" value="Genomic_DNA"/>
</dbReference>
<dbReference type="Pfam" id="PF03720">
    <property type="entry name" value="UDPG_MGDP_dh_C"/>
    <property type="match status" value="1"/>
</dbReference>
<evidence type="ECO:0000256" key="7">
    <source>
        <dbReference type="PIRNR" id="PIRNR000124"/>
    </source>
</evidence>
<dbReference type="InterPro" id="IPR028357">
    <property type="entry name" value="UDPglc_DH_bac"/>
</dbReference>
<feature type="binding site" evidence="9">
    <location>
        <position position="256"/>
    </location>
    <ligand>
        <name>substrate</name>
    </ligand>
</feature>
<dbReference type="NCBIfam" id="TIGR03026">
    <property type="entry name" value="NDP-sugDHase"/>
    <property type="match status" value="1"/>
</dbReference>
<dbReference type="PANTHER" id="PTHR43750:SF3">
    <property type="entry name" value="UDP-GLUCOSE 6-DEHYDROGENASE TUAD"/>
    <property type="match status" value="1"/>
</dbReference>
<dbReference type="SMART" id="SM00984">
    <property type="entry name" value="UDPG_MGDP_dh_C"/>
    <property type="match status" value="1"/>
</dbReference>
<feature type="binding site" evidence="9">
    <location>
        <begin position="151"/>
        <end position="154"/>
    </location>
    <ligand>
        <name>substrate</name>
    </ligand>
</feature>
<comment type="similarity">
    <text evidence="2 7">Belongs to the UDP-glucose/GDP-mannose dehydrogenase family.</text>
</comment>
<dbReference type="AlphaFoldDB" id="A0AA48M7P5"/>
<evidence type="ECO:0000256" key="3">
    <source>
        <dbReference type="ARBA" id="ARBA00012954"/>
    </source>
</evidence>
<dbReference type="Gene3D" id="3.40.50.720">
    <property type="entry name" value="NAD(P)-binding Rossmann-like Domain"/>
    <property type="match status" value="2"/>
</dbReference>
<feature type="binding site" evidence="10">
    <location>
        <position position="30"/>
    </location>
    <ligand>
        <name>NAD(+)</name>
        <dbReference type="ChEBI" id="CHEBI:57540"/>
    </ligand>
</feature>
<feature type="binding site" evidence="10">
    <location>
        <position position="262"/>
    </location>
    <ligand>
        <name>NAD(+)</name>
        <dbReference type="ChEBI" id="CHEBI:57540"/>
    </ligand>
</feature>
<dbReference type="SUPFAM" id="SSF51735">
    <property type="entry name" value="NAD(P)-binding Rossmann-fold domains"/>
    <property type="match status" value="1"/>
</dbReference>
<feature type="binding site" evidence="9">
    <location>
        <position position="203"/>
    </location>
    <ligand>
        <name>substrate</name>
    </ligand>
</feature>